<evidence type="ECO:0000256" key="5">
    <source>
        <dbReference type="ARBA" id="ARBA00022741"/>
    </source>
</evidence>
<dbReference type="PROSITE" id="PS50929">
    <property type="entry name" value="ABC_TM1F"/>
    <property type="match status" value="1"/>
</dbReference>
<comment type="subcellular location">
    <subcellularLocation>
        <location evidence="1">Cell membrane</location>
        <topology evidence="1">Multi-pass membrane protein</topology>
    </subcellularLocation>
</comment>
<dbReference type="PANTHER" id="PTHR43394">
    <property type="entry name" value="ATP-DEPENDENT PERMEASE MDL1, MITOCHONDRIAL"/>
    <property type="match status" value="1"/>
</dbReference>
<keyword evidence="2" id="KW-0813">Transport</keyword>
<dbReference type="RefSeq" id="WP_127689102.1">
    <property type="nucleotide sequence ID" value="NZ_RZUL01000001.1"/>
</dbReference>
<dbReference type="AlphaFoldDB" id="A0A437JD61"/>
<keyword evidence="3" id="KW-1003">Cell membrane</keyword>
<evidence type="ECO:0000313" key="13">
    <source>
        <dbReference type="Proteomes" id="UP000282977"/>
    </source>
</evidence>
<evidence type="ECO:0000256" key="6">
    <source>
        <dbReference type="ARBA" id="ARBA00022840"/>
    </source>
</evidence>
<dbReference type="FunFam" id="3.40.50.300:FF:000299">
    <property type="entry name" value="ABC transporter ATP-binding protein/permease"/>
    <property type="match status" value="1"/>
</dbReference>
<dbReference type="SUPFAM" id="SSF90123">
    <property type="entry name" value="ABC transporter transmembrane region"/>
    <property type="match status" value="1"/>
</dbReference>
<dbReference type="InterPro" id="IPR011527">
    <property type="entry name" value="ABC1_TM_dom"/>
</dbReference>
<keyword evidence="8 9" id="KW-0472">Membrane</keyword>
<accession>A0A437JD61</accession>
<feature type="transmembrane region" description="Helical" evidence="9">
    <location>
        <begin position="307"/>
        <end position="334"/>
    </location>
</feature>
<feature type="transmembrane region" description="Helical" evidence="9">
    <location>
        <begin position="454"/>
        <end position="477"/>
    </location>
</feature>
<dbReference type="Gene3D" id="3.40.50.300">
    <property type="entry name" value="P-loop containing nucleotide triphosphate hydrolases"/>
    <property type="match status" value="1"/>
</dbReference>
<dbReference type="PROSITE" id="PS50893">
    <property type="entry name" value="ABC_TRANSPORTER_2"/>
    <property type="match status" value="1"/>
</dbReference>
<dbReference type="Pfam" id="PF00005">
    <property type="entry name" value="ABC_tran"/>
    <property type="match status" value="1"/>
</dbReference>
<evidence type="ECO:0000256" key="8">
    <source>
        <dbReference type="ARBA" id="ARBA00023136"/>
    </source>
</evidence>
<feature type="transmembrane region" description="Helical" evidence="9">
    <location>
        <begin position="204"/>
        <end position="226"/>
    </location>
</feature>
<dbReference type="SMART" id="SM00382">
    <property type="entry name" value="AAA"/>
    <property type="match status" value="1"/>
</dbReference>
<feature type="transmembrane region" description="Helical" evidence="9">
    <location>
        <begin position="238"/>
        <end position="255"/>
    </location>
</feature>
<dbReference type="EMBL" id="RZUL01000001">
    <property type="protein sequence ID" value="RVT43562.1"/>
    <property type="molecule type" value="Genomic_DNA"/>
</dbReference>
<comment type="caution">
    <text evidence="12">The sequence shown here is derived from an EMBL/GenBank/DDBJ whole genome shotgun (WGS) entry which is preliminary data.</text>
</comment>
<evidence type="ECO:0000259" key="10">
    <source>
        <dbReference type="PROSITE" id="PS50893"/>
    </source>
</evidence>
<keyword evidence="13" id="KW-1185">Reference proteome</keyword>
<dbReference type="InterPro" id="IPR027417">
    <property type="entry name" value="P-loop_NTPase"/>
</dbReference>
<evidence type="ECO:0000256" key="1">
    <source>
        <dbReference type="ARBA" id="ARBA00004651"/>
    </source>
</evidence>
<keyword evidence="7 9" id="KW-1133">Transmembrane helix</keyword>
<evidence type="ECO:0000256" key="7">
    <source>
        <dbReference type="ARBA" id="ARBA00022989"/>
    </source>
</evidence>
<keyword evidence="6 12" id="KW-0067">ATP-binding</keyword>
<evidence type="ECO:0000256" key="9">
    <source>
        <dbReference type="SAM" id="Phobius"/>
    </source>
</evidence>
<dbReference type="InterPro" id="IPR039421">
    <property type="entry name" value="Type_1_exporter"/>
</dbReference>
<protein>
    <submittedName>
        <fullName evidence="12">ATP-binding cassette domain-containing protein</fullName>
    </submittedName>
</protein>
<dbReference type="Proteomes" id="UP000282977">
    <property type="component" value="Unassembled WGS sequence"/>
</dbReference>
<sequence>MASSEQLRGASLMERIAASVGMKASPDSRTERARRADHAARAWAGSIEPASLVTCLERLSALCGKPTPRDMLIAALPMPNGFMDPRHAPIAMARAGLDARWDTRPLASLTPQDVPMVLQLREGGSVLLVALFDDPHATIVDATGEKNVPLPVLEHLVSEDVLVCGHVDPANGLDIDDERSFVRRNPRLWLLGSFLGERKRLGQLLVAAALLNLCALAIPLYMRAIYDRVVPNLAIESLWALSAGVLLVLVFEFLFKHVRGGYIDAVGVRVGQAIQNRAMNAFLHARLGQGDRSVGGLMTALRDVEALSLLVPQAIVTFLVDVPFFFGYVALIMLIGGWAVAGPVVGAAAMVLVGIIAAYALKLSSKRASKLMHARSNLVVDVSEGLTTIKANQAERHFLRQWDIVSDHIGMSARVARKWNDLPTSMAGFLVQAVTVMVVIIGVFQIKAGIMTTGAMIAVTMLTGRAMVPVSAAISIVSKGYQSLSQFAALSRILGSEPEREISDPAVKTRAIKGDIRLQNVVFSHAEAATPSLKDISLSIQPGEKIALIGRSGSGKSSLLQMIAGLHQPQGGTITVDGNAIDQYAASHLRHSICYSAQDATVFNTSIWANILLGLPEPDADVVERAIAASGLDRFVSRSVEGYGRNVGANGVKLSGGQRQSVILARALLRDPPVLLLDEPTAAMDINSEQAVIEGLRDVAKDRTLVIATHRMALLDLVDRVIWLEDGKVFADRPRAEILMMMRNQQAAARAA</sequence>
<dbReference type="GO" id="GO:0005886">
    <property type="term" value="C:plasma membrane"/>
    <property type="evidence" value="ECO:0007669"/>
    <property type="project" value="UniProtKB-SubCell"/>
</dbReference>
<dbReference type="InterPro" id="IPR003439">
    <property type="entry name" value="ABC_transporter-like_ATP-bd"/>
</dbReference>
<feature type="domain" description="ABC transporter" evidence="10">
    <location>
        <begin position="516"/>
        <end position="751"/>
    </location>
</feature>
<dbReference type="SUPFAM" id="SSF52540">
    <property type="entry name" value="P-loop containing nucleoside triphosphate hydrolases"/>
    <property type="match status" value="1"/>
</dbReference>
<evidence type="ECO:0000256" key="2">
    <source>
        <dbReference type="ARBA" id="ARBA00022448"/>
    </source>
</evidence>
<dbReference type="GO" id="GO:0015421">
    <property type="term" value="F:ABC-type oligopeptide transporter activity"/>
    <property type="evidence" value="ECO:0007669"/>
    <property type="project" value="TreeGrafter"/>
</dbReference>
<dbReference type="Gene3D" id="1.20.1560.10">
    <property type="entry name" value="ABC transporter type 1, transmembrane domain"/>
    <property type="match status" value="1"/>
</dbReference>
<dbReference type="Pfam" id="PF00664">
    <property type="entry name" value="ABC_membrane"/>
    <property type="match status" value="1"/>
</dbReference>
<dbReference type="OrthoDB" id="9787557at2"/>
<gene>
    <name evidence="12" type="ORF">ENE74_02780</name>
</gene>
<name>A0A437JD61_9SPHN</name>
<dbReference type="PANTHER" id="PTHR43394:SF1">
    <property type="entry name" value="ATP-BINDING CASSETTE SUB-FAMILY B MEMBER 10, MITOCHONDRIAL"/>
    <property type="match status" value="1"/>
</dbReference>
<dbReference type="GO" id="GO:0005524">
    <property type="term" value="F:ATP binding"/>
    <property type="evidence" value="ECO:0007669"/>
    <property type="project" value="UniProtKB-KW"/>
</dbReference>
<evidence type="ECO:0000259" key="11">
    <source>
        <dbReference type="PROSITE" id="PS50929"/>
    </source>
</evidence>
<feature type="transmembrane region" description="Helical" evidence="9">
    <location>
        <begin position="340"/>
        <end position="361"/>
    </location>
</feature>
<evidence type="ECO:0000256" key="3">
    <source>
        <dbReference type="ARBA" id="ARBA00022475"/>
    </source>
</evidence>
<dbReference type="GO" id="GO:0016887">
    <property type="term" value="F:ATP hydrolysis activity"/>
    <property type="evidence" value="ECO:0007669"/>
    <property type="project" value="InterPro"/>
</dbReference>
<feature type="domain" description="ABC transmembrane type-1" evidence="11">
    <location>
        <begin position="204"/>
        <end position="482"/>
    </location>
</feature>
<keyword evidence="4 9" id="KW-0812">Transmembrane</keyword>
<proteinExistence type="predicted"/>
<evidence type="ECO:0000256" key="4">
    <source>
        <dbReference type="ARBA" id="ARBA00022692"/>
    </source>
</evidence>
<reference evidence="12 13" key="1">
    <citation type="submission" date="2019-01" db="EMBL/GenBank/DDBJ databases">
        <authorList>
            <person name="Chen W.-M."/>
        </authorList>
    </citation>
    <scope>NUCLEOTIDE SEQUENCE [LARGE SCALE GENOMIC DNA]</scope>
    <source>
        <strain evidence="12 13">TLA-22</strain>
    </source>
</reference>
<feature type="transmembrane region" description="Helical" evidence="9">
    <location>
        <begin position="427"/>
        <end position="448"/>
    </location>
</feature>
<keyword evidence="5" id="KW-0547">Nucleotide-binding</keyword>
<dbReference type="InterPro" id="IPR003593">
    <property type="entry name" value="AAA+_ATPase"/>
</dbReference>
<organism evidence="12 13">
    <name type="scientific">Sphingobium algorifonticola</name>
    <dbReference type="NCBI Taxonomy" id="2008318"/>
    <lineage>
        <taxon>Bacteria</taxon>
        <taxon>Pseudomonadati</taxon>
        <taxon>Pseudomonadota</taxon>
        <taxon>Alphaproteobacteria</taxon>
        <taxon>Sphingomonadales</taxon>
        <taxon>Sphingomonadaceae</taxon>
        <taxon>Sphingobium</taxon>
    </lineage>
</organism>
<dbReference type="Gene3D" id="3.90.70.10">
    <property type="entry name" value="Cysteine proteinases"/>
    <property type="match status" value="1"/>
</dbReference>
<dbReference type="InterPro" id="IPR036640">
    <property type="entry name" value="ABC1_TM_sf"/>
</dbReference>
<evidence type="ECO:0000313" key="12">
    <source>
        <dbReference type="EMBL" id="RVT43562.1"/>
    </source>
</evidence>